<dbReference type="Pfam" id="PF02739">
    <property type="entry name" value="5_3_exonuc_N"/>
    <property type="match status" value="1"/>
</dbReference>
<dbReference type="AlphaFoldDB" id="A0A381SSH7"/>
<accession>A0A381SSH7</accession>
<evidence type="ECO:0000256" key="2">
    <source>
        <dbReference type="ARBA" id="ARBA00022801"/>
    </source>
</evidence>
<dbReference type="InterPro" id="IPR036279">
    <property type="entry name" value="5-3_exonuclease_C_sf"/>
</dbReference>
<name>A0A381SSH7_9ZZZZ</name>
<dbReference type="PANTHER" id="PTHR42646">
    <property type="entry name" value="FLAP ENDONUCLEASE XNI"/>
    <property type="match status" value="1"/>
</dbReference>
<evidence type="ECO:0000256" key="1">
    <source>
        <dbReference type="ARBA" id="ARBA00022722"/>
    </source>
</evidence>
<dbReference type="GO" id="GO:0017108">
    <property type="term" value="F:5'-flap endonuclease activity"/>
    <property type="evidence" value="ECO:0007669"/>
    <property type="project" value="InterPro"/>
</dbReference>
<dbReference type="InterPro" id="IPR029060">
    <property type="entry name" value="PIN-like_dom_sf"/>
</dbReference>
<organism evidence="4">
    <name type="scientific">marine metagenome</name>
    <dbReference type="NCBI Taxonomy" id="408172"/>
    <lineage>
        <taxon>unclassified sequences</taxon>
        <taxon>metagenomes</taxon>
        <taxon>ecological metagenomes</taxon>
    </lineage>
</organism>
<evidence type="ECO:0000313" key="4">
    <source>
        <dbReference type="EMBL" id="SVA06995.1"/>
    </source>
</evidence>
<dbReference type="CDD" id="cd09860">
    <property type="entry name" value="PIN_T4-like"/>
    <property type="match status" value="1"/>
</dbReference>
<dbReference type="SMART" id="SM00475">
    <property type="entry name" value="53EXOc"/>
    <property type="match status" value="1"/>
</dbReference>
<dbReference type="SUPFAM" id="SSF88723">
    <property type="entry name" value="PIN domain-like"/>
    <property type="match status" value="1"/>
</dbReference>
<evidence type="ECO:0000259" key="3">
    <source>
        <dbReference type="SMART" id="SM00475"/>
    </source>
</evidence>
<dbReference type="SUPFAM" id="SSF47807">
    <property type="entry name" value="5' to 3' exonuclease, C-terminal subdomain"/>
    <property type="match status" value="1"/>
</dbReference>
<dbReference type="Pfam" id="PF09293">
    <property type="entry name" value="RNaseH_C"/>
    <property type="match status" value="1"/>
</dbReference>
<dbReference type="InterPro" id="IPR002421">
    <property type="entry name" value="5-3_exonuclease"/>
</dbReference>
<keyword evidence="1" id="KW-0540">Nuclease</keyword>
<dbReference type="GO" id="GO:0003677">
    <property type="term" value="F:DNA binding"/>
    <property type="evidence" value="ECO:0007669"/>
    <property type="project" value="InterPro"/>
</dbReference>
<feature type="domain" description="5'-3' exonuclease" evidence="3">
    <location>
        <begin position="31"/>
        <end position="223"/>
    </location>
</feature>
<gene>
    <name evidence="4" type="ORF">METZ01_LOCUS59849</name>
</gene>
<keyword evidence="2" id="KW-0378">Hydrolase</keyword>
<dbReference type="InterPro" id="IPR020046">
    <property type="entry name" value="5-3_exonucl_a-hlix_arch_N"/>
</dbReference>
<dbReference type="InterPro" id="IPR036276">
    <property type="entry name" value="T4_RNaseH_C"/>
</dbReference>
<dbReference type="Gene3D" id="1.10.150.20">
    <property type="entry name" value="5' to 3' exonuclease, C-terminal subdomain"/>
    <property type="match status" value="1"/>
</dbReference>
<sequence>MILIDFTQIAIGSLMVAINRGGEEVDESLVRHLVLNNLKYYRGRFNEKYGELVICCDSKHYWRRDYFPNYKANRKKDRANSGYDWDFIFTTLNGVRDEIKEHFPYKVLEVYGAEADDIIATLVKHEQGDLDTIIISSDKDFIQLHGFHVKQYSPVSKKFVNGTPPQEYLREHIIKGDRSDGVPNVLSPDDTFTESKRQKPIRKTMLITLTEAMERWEPKDLFQLAKCNRDTWVRNWQRNETLIDLNKIPNDIRDEILTEFKNAPTGDRSKLFNYFVEKKLNNLIQSIGDF</sequence>
<dbReference type="EMBL" id="UINC01003514">
    <property type="protein sequence ID" value="SVA06995.1"/>
    <property type="molecule type" value="Genomic_DNA"/>
</dbReference>
<dbReference type="GO" id="GO:0033567">
    <property type="term" value="P:DNA replication, Okazaki fragment processing"/>
    <property type="evidence" value="ECO:0007669"/>
    <property type="project" value="InterPro"/>
</dbReference>
<dbReference type="InterPro" id="IPR038969">
    <property type="entry name" value="FEN"/>
</dbReference>
<dbReference type="Gene3D" id="3.40.50.1010">
    <property type="entry name" value="5'-nuclease"/>
    <property type="match status" value="1"/>
</dbReference>
<dbReference type="PANTHER" id="PTHR42646:SF2">
    <property type="entry name" value="5'-3' EXONUCLEASE FAMILY PROTEIN"/>
    <property type="match status" value="1"/>
</dbReference>
<protein>
    <recommendedName>
        <fullName evidence="3">5'-3' exonuclease domain-containing protein</fullName>
    </recommendedName>
</protein>
<reference evidence="4" key="1">
    <citation type="submission" date="2018-05" db="EMBL/GenBank/DDBJ databases">
        <authorList>
            <person name="Lanie J.A."/>
            <person name="Ng W.-L."/>
            <person name="Kazmierczak K.M."/>
            <person name="Andrzejewski T.M."/>
            <person name="Davidsen T.M."/>
            <person name="Wayne K.J."/>
            <person name="Tettelin H."/>
            <person name="Glass J.I."/>
            <person name="Rusch D."/>
            <person name="Podicherti R."/>
            <person name="Tsui H.-C.T."/>
            <person name="Winkler M.E."/>
        </authorList>
    </citation>
    <scope>NUCLEOTIDE SEQUENCE</scope>
</reference>
<dbReference type="GO" id="GO:0008409">
    <property type="term" value="F:5'-3' exonuclease activity"/>
    <property type="evidence" value="ECO:0007669"/>
    <property type="project" value="InterPro"/>
</dbReference>
<proteinExistence type="predicted"/>